<dbReference type="PANTHER" id="PTHR34353">
    <property type="entry name" value="CRISPR-ASSOCIATED ENDONUCLEASE CAS1 1"/>
    <property type="match status" value="1"/>
</dbReference>
<comment type="subunit">
    <text evidence="8">Homodimer, forms a heterotetramer with a Cas2 homodimer.</text>
</comment>
<keyword evidence="3 8" id="KW-0255">Endonuclease</keyword>
<keyword evidence="1 8" id="KW-0540">Nuclease</keyword>
<keyword evidence="2 8" id="KW-0479">Metal-binding</keyword>
<dbReference type="Pfam" id="PF01867">
    <property type="entry name" value="Cas_Cas1"/>
    <property type="match status" value="2"/>
</dbReference>
<comment type="cofactor">
    <cofactor evidence="8">
        <name>Mg(2+)</name>
        <dbReference type="ChEBI" id="CHEBI:18420"/>
    </cofactor>
    <cofactor evidence="8">
        <name>Mn(2+)</name>
        <dbReference type="ChEBI" id="CHEBI:29035"/>
    </cofactor>
</comment>
<dbReference type="InterPro" id="IPR002729">
    <property type="entry name" value="CRISPR-assoc_Cas1"/>
</dbReference>
<dbReference type="InterPro" id="IPR033641">
    <property type="entry name" value="Cas1_I-E"/>
</dbReference>
<feature type="binding site" evidence="8">
    <location>
        <position position="237"/>
    </location>
    <ligand>
        <name>Mn(2+)</name>
        <dbReference type="ChEBI" id="CHEBI:29035"/>
    </ligand>
</feature>
<organism evidence="10 11">
    <name type="scientific">Rhodovibrio sodomensis</name>
    <dbReference type="NCBI Taxonomy" id="1088"/>
    <lineage>
        <taxon>Bacteria</taxon>
        <taxon>Pseudomonadati</taxon>
        <taxon>Pseudomonadota</taxon>
        <taxon>Alphaproteobacteria</taxon>
        <taxon>Rhodospirillales</taxon>
        <taxon>Rhodovibrionaceae</taxon>
        <taxon>Rhodovibrio</taxon>
    </lineage>
</organism>
<gene>
    <name evidence="8" type="primary">cas1</name>
    <name evidence="10" type="ORF">CKO28_15815</name>
</gene>
<keyword evidence="8" id="KW-0464">Manganese</keyword>
<dbReference type="InterPro" id="IPR050646">
    <property type="entry name" value="Cas1"/>
</dbReference>
<evidence type="ECO:0000256" key="1">
    <source>
        <dbReference type="ARBA" id="ARBA00022722"/>
    </source>
</evidence>
<dbReference type="NCBIfam" id="TIGR00287">
    <property type="entry name" value="cas1"/>
    <property type="match status" value="1"/>
</dbReference>
<evidence type="ECO:0000313" key="10">
    <source>
        <dbReference type="EMBL" id="MBK1669506.1"/>
    </source>
</evidence>
<dbReference type="EMBL" id="NRRL01000051">
    <property type="protein sequence ID" value="MBK1669506.1"/>
    <property type="molecule type" value="Genomic_DNA"/>
</dbReference>
<evidence type="ECO:0000313" key="11">
    <source>
        <dbReference type="Proteomes" id="UP001296873"/>
    </source>
</evidence>
<dbReference type="Proteomes" id="UP001296873">
    <property type="component" value="Unassembled WGS sequence"/>
</dbReference>
<evidence type="ECO:0000256" key="6">
    <source>
        <dbReference type="ARBA" id="ARBA00023118"/>
    </source>
</evidence>
<dbReference type="EC" id="3.1.-.-" evidence="8"/>
<protein>
    <recommendedName>
        <fullName evidence="8">CRISPR-associated endonuclease Cas1</fullName>
        <ecNumber evidence="8">3.1.-.-</ecNumber>
    </recommendedName>
</protein>
<dbReference type="InterPro" id="IPR019851">
    <property type="entry name" value="CRISPR-assoc_Cas1_ECOLI"/>
</dbReference>
<sequence>MADGDRQDESVSFTQGPGLEPALPMAIKDRLSFATVRRCRLDVLDGAFVAVAEDEVRRQIPVGNVTTIFLEPGTRITHEAVKLAARTGTLLIWSGEGGVRLYAAGQPGGARSDRLLHQARLALDDGLRLKVVRKMYKLRFDEEPPSRRSLDQLRGLEAARVKRLYQHLANEAGVTWRRRNYDPKTGKAGDLPNLCLSAATASLYGLCEAAILAAGYAPAIGFLHTGKPRSFVFDVADIVKFETVVPAAFKVAARKPDNPEQETRLACRDMFREQRLMKRLVPLVEDVLTVEGAPPPPVQAEAQPVAFDDAEGEGDAGHRSG</sequence>
<keyword evidence="11" id="KW-1185">Reference proteome</keyword>
<feature type="region of interest" description="Disordered" evidence="9">
    <location>
        <begin position="291"/>
        <end position="321"/>
    </location>
</feature>
<dbReference type="Gene3D" id="3.100.10.20">
    <property type="entry name" value="CRISPR-associated endonuclease Cas1, N-terminal domain"/>
    <property type="match status" value="1"/>
</dbReference>
<keyword evidence="4 8" id="KW-0378">Hydrolase</keyword>
<comment type="similarity">
    <text evidence="8">Belongs to the CRISPR-associated endonuclease Cas1 family.</text>
</comment>
<evidence type="ECO:0000256" key="2">
    <source>
        <dbReference type="ARBA" id="ARBA00022723"/>
    </source>
</evidence>
<evidence type="ECO:0000256" key="3">
    <source>
        <dbReference type="ARBA" id="ARBA00022759"/>
    </source>
</evidence>
<name>A0ABS1DHN8_9PROT</name>
<dbReference type="NCBIfam" id="TIGR03638">
    <property type="entry name" value="cas1_ECOLI"/>
    <property type="match status" value="1"/>
</dbReference>
<dbReference type="InterPro" id="IPR042211">
    <property type="entry name" value="CRISPR-assoc_Cas1_N"/>
</dbReference>
<accession>A0ABS1DHN8</accession>
<keyword evidence="7 8" id="KW-0238">DNA-binding</keyword>
<dbReference type="Gene3D" id="1.20.120.920">
    <property type="entry name" value="CRISPR-associated endonuclease Cas1, C-terminal domain"/>
    <property type="match status" value="1"/>
</dbReference>
<evidence type="ECO:0000256" key="8">
    <source>
        <dbReference type="HAMAP-Rule" id="MF_01470"/>
    </source>
</evidence>
<feature type="binding site" evidence="8">
    <location>
        <position position="157"/>
    </location>
    <ligand>
        <name>Mn(2+)</name>
        <dbReference type="ChEBI" id="CHEBI:29035"/>
    </ligand>
</feature>
<comment type="function">
    <text evidence="8">CRISPR (clustered regularly interspaced short palindromic repeat), is an adaptive immune system that provides protection against mobile genetic elements (viruses, transposable elements and conjugative plasmids). CRISPR clusters contain spacers, sequences complementary to antecedent mobile elements, and target invading nucleic acids. CRISPR clusters are transcribed and processed into CRISPR RNA (crRNA). Acts as a dsDNA endonuclease. Involved in the integration of spacer DNA into the CRISPR cassette.</text>
</comment>
<keyword evidence="5 8" id="KW-0460">Magnesium</keyword>
<feature type="binding site" evidence="8">
    <location>
        <position position="224"/>
    </location>
    <ligand>
        <name>Mn(2+)</name>
        <dbReference type="ChEBI" id="CHEBI:29035"/>
    </ligand>
</feature>
<comment type="caution">
    <text evidence="10">The sequence shown here is derived from an EMBL/GenBank/DDBJ whole genome shotgun (WGS) entry which is preliminary data.</text>
</comment>
<dbReference type="GO" id="GO:0004519">
    <property type="term" value="F:endonuclease activity"/>
    <property type="evidence" value="ECO:0007669"/>
    <property type="project" value="UniProtKB-KW"/>
</dbReference>
<dbReference type="RefSeq" id="WP_200341840.1">
    <property type="nucleotide sequence ID" value="NZ_NRRL01000051.1"/>
</dbReference>
<dbReference type="HAMAP" id="MF_01470">
    <property type="entry name" value="Cas1"/>
    <property type="match status" value="1"/>
</dbReference>
<dbReference type="PANTHER" id="PTHR34353:SF3">
    <property type="entry name" value="CRISPR-ASSOCIATED ENDONUCLEASE CAS1"/>
    <property type="match status" value="1"/>
</dbReference>
<evidence type="ECO:0000256" key="5">
    <source>
        <dbReference type="ARBA" id="ARBA00022842"/>
    </source>
</evidence>
<evidence type="ECO:0000256" key="7">
    <source>
        <dbReference type="ARBA" id="ARBA00023125"/>
    </source>
</evidence>
<proteinExistence type="inferred from homology"/>
<evidence type="ECO:0000256" key="9">
    <source>
        <dbReference type="SAM" id="MobiDB-lite"/>
    </source>
</evidence>
<dbReference type="InterPro" id="IPR042206">
    <property type="entry name" value="CRISPR-assoc_Cas1_C"/>
</dbReference>
<dbReference type="CDD" id="cd09719">
    <property type="entry name" value="Cas1_I-E"/>
    <property type="match status" value="1"/>
</dbReference>
<keyword evidence="6 8" id="KW-0051">Antiviral defense</keyword>
<reference evidence="10 11" key="1">
    <citation type="journal article" date="2020" name="Microorganisms">
        <title>Osmotic Adaptation and Compatible Solute Biosynthesis of Phototrophic Bacteria as Revealed from Genome Analyses.</title>
        <authorList>
            <person name="Imhoff J.F."/>
            <person name="Rahn T."/>
            <person name="Kunzel S."/>
            <person name="Keller A."/>
            <person name="Neulinger S.C."/>
        </authorList>
    </citation>
    <scope>NUCLEOTIDE SEQUENCE [LARGE SCALE GENOMIC DNA]</scope>
    <source>
        <strain evidence="10 11">DSM 9895</strain>
    </source>
</reference>
<evidence type="ECO:0000256" key="4">
    <source>
        <dbReference type="ARBA" id="ARBA00022801"/>
    </source>
</evidence>